<proteinExistence type="predicted"/>
<dbReference type="InterPro" id="IPR029032">
    <property type="entry name" value="AhpD-like"/>
</dbReference>
<evidence type="ECO:0000259" key="1">
    <source>
        <dbReference type="Pfam" id="PF02627"/>
    </source>
</evidence>
<dbReference type="EMBL" id="FODY01000037">
    <property type="protein sequence ID" value="SEP45885.1"/>
    <property type="molecule type" value="Genomic_DNA"/>
</dbReference>
<evidence type="ECO:0000313" key="3">
    <source>
        <dbReference type="Proteomes" id="UP000198847"/>
    </source>
</evidence>
<dbReference type="InterPro" id="IPR003779">
    <property type="entry name" value="CMD-like"/>
</dbReference>
<dbReference type="PANTHER" id="PTHR33930">
    <property type="entry name" value="ALKYL HYDROPEROXIDE REDUCTASE AHPD"/>
    <property type="match status" value="1"/>
</dbReference>
<dbReference type="GO" id="GO:0051920">
    <property type="term" value="F:peroxiredoxin activity"/>
    <property type="evidence" value="ECO:0007669"/>
    <property type="project" value="InterPro"/>
</dbReference>
<dbReference type="Pfam" id="PF02627">
    <property type="entry name" value="CMD"/>
    <property type="match status" value="1"/>
</dbReference>
<dbReference type="Gene3D" id="1.20.1290.10">
    <property type="entry name" value="AhpD-like"/>
    <property type="match status" value="1"/>
</dbReference>
<reference evidence="2 3" key="1">
    <citation type="submission" date="2016-10" db="EMBL/GenBank/DDBJ databases">
        <authorList>
            <person name="de Groot N.N."/>
        </authorList>
    </citation>
    <scope>NUCLEOTIDE SEQUENCE [LARGE SCALE GENOMIC DNA]</scope>
    <source>
        <strain evidence="2 3">DSM 13305</strain>
    </source>
</reference>
<evidence type="ECO:0000313" key="2">
    <source>
        <dbReference type="EMBL" id="SEP45885.1"/>
    </source>
</evidence>
<dbReference type="OrthoDB" id="9154867at2"/>
<dbReference type="PANTHER" id="PTHR33930:SF2">
    <property type="entry name" value="BLR3452 PROTEIN"/>
    <property type="match status" value="1"/>
</dbReference>
<dbReference type="Proteomes" id="UP000198847">
    <property type="component" value="Unassembled WGS sequence"/>
</dbReference>
<organism evidence="2 3">
    <name type="scientific">Propionispora vibrioides</name>
    <dbReference type="NCBI Taxonomy" id="112903"/>
    <lineage>
        <taxon>Bacteria</taxon>
        <taxon>Bacillati</taxon>
        <taxon>Bacillota</taxon>
        <taxon>Negativicutes</taxon>
        <taxon>Selenomonadales</taxon>
        <taxon>Sporomusaceae</taxon>
        <taxon>Propionispora</taxon>
    </lineage>
</organism>
<dbReference type="STRING" id="112903.SAMN04490178_1373"/>
<sequence>MAETGQVSNAFQTFMKEAPGHQAAWLEAVQKLGAASKLDGKTEELAYIAVLAALRLEGGLPFHVKHAKGLGATREEIISAILVGLPAAGNTVIQALPVALQAFDNE</sequence>
<keyword evidence="3" id="KW-1185">Reference proteome</keyword>
<keyword evidence="2" id="KW-0560">Oxidoreductase</keyword>
<gene>
    <name evidence="2" type="ORF">SAMN04490178_1373</name>
</gene>
<feature type="domain" description="Carboxymuconolactone decarboxylase-like" evidence="1">
    <location>
        <begin position="19"/>
        <end position="99"/>
    </location>
</feature>
<name>A0A1H8Y159_9FIRM</name>
<dbReference type="AlphaFoldDB" id="A0A1H8Y159"/>
<protein>
    <submittedName>
        <fullName evidence="2">Uncharacterized conserved protein YurZ, alkylhydroperoxidase/carboxymuconolactone decarboxylase family</fullName>
    </submittedName>
</protein>
<accession>A0A1H8Y159</accession>
<dbReference type="SUPFAM" id="SSF69118">
    <property type="entry name" value="AhpD-like"/>
    <property type="match status" value="1"/>
</dbReference>
<keyword evidence="2" id="KW-0575">Peroxidase</keyword>
<dbReference type="RefSeq" id="WP_091751820.1">
    <property type="nucleotide sequence ID" value="NZ_FODY01000037.1"/>
</dbReference>